<keyword evidence="3" id="KW-0804">Transcription</keyword>
<reference evidence="5 6" key="1">
    <citation type="submission" date="2021-03" db="EMBL/GenBank/DDBJ databases">
        <title>Sequencing the genomes of 1000 actinobacteria strains.</title>
        <authorList>
            <person name="Klenk H.-P."/>
        </authorList>
    </citation>
    <scope>NUCLEOTIDE SEQUENCE [LARGE SCALE GENOMIC DNA]</scope>
    <source>
        <strain evidence="5 6">DSM 15454</strain>
    </source>
</reference>
<dbReference type="PANTHER" id="PTHR43537">
    <property type="entry name" value="TRANSCRIPTIONAL REGULATOR, GNTR FAMILY"/>
    <property type="match status" value="1"/>
</dbReference>
<sequence length="242" mass="26601">MTSPDSRTLPQRGQSLTDQVMNHVRHAVVTGEMEVGRLYSVYQLAEQLGISRSPVRDGLLRLEEAGLIEFSRNRGFRIIPTSPHDVAEIFSLRLALEVPAALRAAHASTPALAATFNNLEARMRSAAERESLDEFFDLDQQVHDTILSAAGSNRGRGIVNRLRDSTRLLGVSTAGKERSLTEILGEHAPVIEAINAGKGQEAAAAMREHLTRTGRLLVSQAITAQHLDLDPDELWRDFTTGY</sequence>
<dbReference type="SMART" id="SM00895">
    <property type="entry name" value="FCD"/>
    <property type="match status" value="1"/>
</dbReference>
<feature type="domain" description="HTH gntR-type" evidence="4">
    <location>
        <begin position="14"/>
        <end position="81"/>
    </location>
</feature>
<dbReference type="PRINTS" id="PR00035">
    <property type="entry name" value="HTHGNTR"/>
</dbReference>
<dbReference type="Proteomes" id="UP000766570">
    <property type="component" value="Unassembled WGS sequence"/>
</dbReference>
<dbReference type="RefSeq" id="WP_209908143.1">
    <property type="nucleotide sequence ID" value="NZ_BAAAMI010000008.1"/>
</dbReference>
<dbReference type="PROSITE" id="PS50949">
    <property type="entry name" value="HTH_GNTR"/>
    <property type="match status" value="1"/>
</dbReference>
<dbReference type="Gene3D" id="1.10.10.10">
    <property type="entry name" value="Winged helix-like DNA-binding domain superfamily/Winged helix DNA-binding domain"/>
    <property type="match status" value="1"/>
</dbReference>
<dbReference type="SUPFAM" id="SSF48008">
    <property type="entry name" value="GntR ligand-binding domain-like"/>
    <property type="match status" value="1"/>
</dbReference>
<evidence type="ECO:0000256" key="1">
    <source>
        <dbReference type="ARBA" id="ARBA00023015"/>
    </source>
</evidence>
<dbReference type="SMART" id="SM00345">
    <property type="entry name" value="HTH_GNTR"/>
    <property type="match status" value="1"/>
</dbReference>
<dbReference type="InterPro" id="IPR036388">
    <property type="entry name" value="WH-like_DNA-bd_sf"/>
</dbReference>
<dbReference type="InterPro" id="IPR000524">
    <property type="entry name" value="Tscrpt_reg_HTH_GntR"/>
</dbReference>
<dbReference type="Pfam" id="PF07729">
    <property type="entry name" value="FCD"/>
    <property type="match status" value="1"/>
</dbReference>
<evidence type="ECO:0000256" key="2">
    <source>
        <dbReference type="ARBA" id="ARBA00023125"/>
    </source>
</evidence>
<dbReference type="Gene3D" id="1.20.120.530">
    <property type="entry name" value="GntR ligand-binding domain-like"/>
    <property type="match status" value="1"/>
</dbReference>
<dbReference type="SUPFAM" id="SSF46785">
    <property type="entry name" value="Winged helix' DNA-binding domain"/>
    <property type="match status" value="1"/>
</dbReference>
<evidence type="ECO:0000259" key="4">
    <source>
        <dbReference type="PROSITE" id="PS50949"/>
    </source>
</evidence>
<keyword evidence="2 5" id="KW-0238">DNA-binding</keyword>
<protein>
    <submittedName>
        <fullName evidence="5">DNA-binding GntR family transcriptional regulator</fullName>
    </submittedName>
</protein>
<dbReference type="PANTHER" id="PTHR43537:SF24">
    <property type="entry name" value="GLUCONATE OPERON TRANSCRIPTIONAL REPRESSOR"/>
    <property type="match status" value="1"/>
</dbReference>
<dbReference type="GO" id="GO:0003677">
    <property type="term" value="F:DNA binding"/>
    <property type="evidence" value="ECO:0007669"/>
    <property type="project" value="UniProtKB-KW"/>
</dbReference>
<organism evidence="5 6">
    <name type="scientific">Paeniglutamicibacter psychrophenolicus</name>
    <dbReference type="NCBI Taxonomy" id="257454"/>
    <lineage>
        <taxon>Bacteria</taxon>
        <taxon>Bacillati</taxon>
        <taxon>Actinomycetota</taxon>
        <taxon>Actinomycetes</taxon>
        <taxon>Micrococcales</taxon>
        <taxon>Micrococcaceae</taxon>
        <taxon>Paeniglutamicibacter</taxon>
    </lineage>
</organism>
<comment type="caution">
    <text evidence="5">The sequence shown here is derived from an EMBL/GenBank/DDBJ whole genome shotgun (WGS) entry which is preliminary data.</text>
</comment>
<evidence type="ECO:0000313" key="5">
    <source>
        <dbReference type="EMBL" id="MBP2374960.1"/>
    </source>
</evidence>
<keyword evidence="1" id="KW-0805">Transcription regulation</keyword>
<dbReference type="CDD" id="cd07377">
    <property type="entry name" value="WHTH_GntR"/>
    <property type="match status" value="1"/>
</dbReference>
<gene>
    <name evidence="5" type="ORF">JOF46_002872</name>
</gene>
<dbReference type="EMBL" id="JAGIOE010000001">
    <property type="protein sequence ID" value="MBP2374960.1"/>
    <property type="molecule type" value="Genomic_DNA"/>
</dbReference>
<evidence type="ECO:0000256" key="3">
    <source>
        <dbReference type="ARBA" id="ARBA00023163"/>
    </source>
</evidence>
<dbReference type="InterPro" id="IPR008920">
    <property type="entry name" value="TF_FadR/GntR_C"/>
</dbReference>
<dbReference type="InterPro" id="IPR036390">
    <property type="entry name" value="WH_DNA-bd_sf"/>
</dbReference>
<dbReference type="Pfam" id="PF00392">
    <property type="entry name" value="GntR"/>
    <property type="match status" value="1"/>
</dbReference>
<name>A0ABS4WFH0_9MICC</name>
<dbReference type="InterPro" id="IPR011711">
    <property type="entry name" value="GntR_C"/>
</dbReference>
<accession>A0ABS4WFH0</accession>
<evidence type="ECO:0000313" key="6">
    <source>
        <dbReference type="Proteomes" id="UP000766570"/>
    </source>
</evidence>
<proteinExistence type="predicted"/>
<keyword evidence="6" id="KW-1185">Reference proteome</keyword>